<dbReference type="GO" id="GO:0042073">
    <property type="term" value="P:intraciliary transport"/>
    <property type="evidence" value="ECO:0007669"/>
    <property type="project" value="UniProtKB-UniRule"/>
</dbReference>
<evidence type="ECO:0000256" key="7">
    <source>
        <dbReference type="ARBA" id="ARBA00023273"/>
    </source>
</evidence>
<evidence type="ECO:0000256" key="8">
    <source>
        <dbReference type="RuleBase" id="RU367070"/>
    </source>
</evidence>
<dbReference type="STRING" id="6184.A0A430Q7L1"/>
<feature type="coiled-coil region" evidence="9">
    <location>
        <begin position="499"/>
        <end position="533"/>
    </location>
</feature>
<sequence length="652" mass="75813">MKIKEGEFTAAIYGAIKDQKYKEAVNMLNQQLLVHPSSRAALSLLGYCFYQLQDFVSASDCYEQLTQHFPDIEEYKFYFAQSLYKADLFQAATKAAAQIEDPNFKEKLNKLNAAIHYGEGDLSGSRSIMTGFQPQLSYNIALCYYHMKQYAQSLKYIADVIEHGIRDHPELGVGMTTEGLEVRSVGNTLTLHETALIETFNLKAAIEFNLKNYTSASEALTDMPPRNEDELDHITLHNQAVMNMNKEPGIGFQKLQFLLQQETFPSETFANLLLLYIKYEYYDLAADVLAENATLAYEYLSSDLFDFIEAVILRQTAPQDAYNQNEYAEELMRKIEKEEEELEQQQQQQHQEVVLEGVEIDPLNHHYSNKKCYHLCIINLVIGTLYCTKGNYDFGISRIMKSLEPYQKKLGPDTCWCYDDADDDVDDDVDADDNKDDSDDDDLDNDDDDDDKMKLLVITLITEDLPYHQSIYNQILKLLFFLKKMMYNRKTNLCVTYIMTSQNEYAEELMRKIEKEEEELEQQQQQQHQEVVLEGVEIDPLNHHYSNKKCYHLCIINLVIGTLYCTKGNYDFGISRIMKSLEPYQKKLGPDTWYYAKRCFLSLIENMSKHMILLRDAVLMECIQFLEHCEYDDDDDEEEEEEDFIVQLYDLG</sequence>
<dbReference type="EMBL" id="QMKO01002390">
    <property type="protein sequence ID" value="RTG83665.1"/>
    <property type="molecule type" value="Genomic_DNA"/>
</dbReference>
<dbReference type="GO" id="GO:0005879">
    <property type="term" value="C:axonemal microtubule"/>
    <property type="evidence" value="ECO:0007669"/>
    <property type="project" value="UniProtKB-UniRule"/>
</dbReference>
<keyword evidence="9" id="KW-0175">Coiled coil</keyword>
<dbReference type="GO" id="GO:0030992">
    <property type="term" value="C:intraciliary transport particle B"/>
    <property type="evidence" value="ECO:0007669"/>
    <property type="project" value="TreeGrafter"/>
</dbReference>
<dbReference type="Proteomes" id="UP000290809">
    <property type="component" value="Unassembled WGS sequence"/>
</dbReference>
<keyword evidence="7 8" id="KW-0966">Cell projection</keyword>
<evidence type="ECO:0000256" key="4">
    <source>
        <dbReference type="ARBA" id="ARBA00022794"/>
    </source>
</evidence>
<comment type="caution">
    <text evidence="11">The sequence shown here is derived from an EMBL/GenBank/DDBJ whole genome shotgun (WGS) entry which is preliminary data.</text>
</comment>
<keyword evidence="5 8" id="KW-0802">TPR repeat</keyword>
<protein>
    <recommendedName>
        <fullName evidence="8">Tetratricopeptide repeat protein 30</fullName>
    </recommendedName>
</protein>
<dbReference type="PANTHER" id="PTHR20931">
    <property type="entry name" value="TETRATRICOPEPTIDE REPEAT PROTEIN 30"/>
    <property type="match status" value="1"/>
</dbReference>
<name>A0A430Q7L1_SCHBO</name>
<proteinExistence type="inferred from homology"/>
<keyword evidence="4 8" id="KW-0970">Cilium biogenesis/degradation</keyword>
<keyword evidence="6 8" id="KW-0969">Cilium</keyword>
<dbReference type="GO" id="GO:0120170">
    <property type="term" value="F:intraciliary transport particle B binding"/>
    <property type="evidence" value="ECO:0007669"/>
    <property type="project" value="TreeGrafter"/>
</dbReference>
<evidence type="ECO:0000256" key="5">
    <source>
        <dbReference type="ARBA" id="ARBA00022803"/>
    </source>
</evidence>
<organism evidence="11 12">
    <name type="scientific">Schistosoma bovis</name>
    <name type="common">Blood fluke</name>
    <dbReference type="NCBI Taxonomy" id="6184"/>
    <lineage>
        <taxon>Eukaryota</taxon>
        <taxon>Metazoa</taxon>
        <taxon>Spiralia</taxon>
        <taxon>Lophotrochozoa</taxon>
        <taxon>Platyhelminthes</taxon>
        <taxon>Trematoda</taxon>
        <taxon>Digenea</taxon>
        <taxon>Strigeidida</taxon>
        <taxon>Schistosomatoidea</taxon>
        <taxon>Schistosomatidae</taxon>
        <taxon>Schistosoma</taxon>
    </lineage>
</organism>
<comment type="subcellular location">
    <subcellularLocation>
        <location evidence="1 8">Cell projection</location>
        <location evidence="1 8">Cilium</location>
    </subcellularLocation>
</comment>
<evidence type="ECO:0000256" key="1">
    <source>
        <dbReference type="ARBA" id="ARBA00004138"/>
    </source>
</evidence>
<dbReference type="SMART" id="SM00028">
    <property type="entry name" value="TPR"/>
    <property type="match status" value="2"/>
</dbReference>
<evidence type="ECO:0000256" key="2">
    <source>
        <dbReference type="ARBA" id="ARBA00009522"/>
    </source>
</evidence>
<comment type="similarity">
    <text evidence="2 8">Belongs to the TTC30/dfy-1/fleer family.</text>
</comment>
<evidence type="ECO:0000313" key="12">
    <source>
        <dbReference type="Proteomes" id="UP000290809"/>
    </source>
</evidence>
<dbReference type="PANTHER" id="PTHR20931:SF0">
    <property type="entry name" value="TETRATRICOPEPTIDE REPEAT PROTEIN 30"/>
    <property type="match status" value="1"/>
</dbReference>
<comment type="function">
    <text evidence="8">Required for polyglutamylation of axonemal tubulin. Plays a role in anterograde intraflagellar transport (IFT), the process by which cilia precursors are transported from the base of the cilium to the site of their incorporation at the tip.</text>
</comment>
<evidence type="ECO:0000256" key="6">
    <source>
        <dbReference type="ARBA" id="ARBA00023069"/>
    </source>
</evidence>
<feature type="coiled-coil region" evidence="9">
    <location>
        <begin position="321"/>
        <end position="355"/>
    </location>
</feature>
<evidence type="ECO:0000256" key="10">
    <source>
        <dbReference type="SAM" id="MobiDB-lite"/>
    </source>
</evidence>
<keyword evidence="12" id="KW-1185">Reference proteome</keyword>
<dbReference type="InterPro" id="IPR011990">
    <property type="entry name" value="TPR-like_helical_dom_sf"/>
</dbReference>
<dbReference type="Gene3D" id="1.25.40.10">
    <property type="entry name" value="Tetratricopeptide repeat domain"/>
    <property type="match status" value="1"/>
</dbReference>
<dbReference type="InterPro" id="IPR039941">
    <property type="entry name" value="TT30"/>
</dbReference>
<evidence type="ECO:0000313" key="11">
    <source>
        <dbReference type="EMBL" id="RTG83665.1"/>
    </source>
</evidence>
<evidence type="ECO:0000256" key="9">
    <source>
        <dbReference type="SAM" id="Coils"/>
    </source>
</evidence>
<feature type="region of interest" description="Disordered" evidence="10">
    <location>
        <begin position="427"/>
        <end position="448"/>
    </location>
</feature>
<accession>A0A430Q7L1</accession>
<dbReference type="SUPFAM" id="SSF48452">
    <property type="entry name" value="TPR-like"/>
    <property type="match status" value="2"/>
</dbReference>
<reference evidence="11 12" key="1">
    <citation type="journal article" date="2019" name="PLoS Pathog.">
        <title>Genome sequence of the bovine parasite Schistosoma bovis Tanzania.</title>
        <authorList>
            <person name="Oey H."/>
            <person name="Zakrzewski M."/>
            <person name="Gobert G."/>
            <person name="Gravermann K."/>
            <person name="Stoye J."/>
            <person name="Jones M."/>
            <person name="Mcmanus D."/>
            <person name="Krause L."/>
        </authorList>
    </citation>
    <scope>NUCLEOTIDE SEQUENCE [LARGE SCALE GENOMIC DNA]</scope>
    <source>
        <strain evidence="11 12">TAN1997</strain>
    </source>
</reference>
<keyword evidence="3" id="KW-0677">Repeat</keyword>
<evidence type="ECO:0000256" key="3">
    <source>
        <dbReference type="ARBA" id="ARBA00022737"/>
    </source>
</evidence>
<dbReference type="InterPro" id="IPR019734">
    <property type="entry name" value="TPR_rpt"/>
</dbReference>
<gene>
    <name evidence="11" type="ORF">DC041_0012154</name>
</gene>
<dbReference type="AlphaFoldDB" id="A0A430Q7L1"/>